<accession>A0ABR9ULW5</accession>
<dbReference type="Gene3D" id="3.30.450.40">
    <property type="match status" value="1"/>
</dbReference>
<sequence length="177" mass="20057">MILMQLPEVLEDVFATHSEPNAIFNALLPALCDVLQTDRCFLYLRNPHNQEGKVAYCWRRSTEIPDVIDSEWSKEPESLAAEDPLFSAALEAKPSVYVEDVETANPEVVNLAFERKHFGHRALIHAHLCQDGLMWGILQPCIFGQPRVWSESDRAIVTELEQRLTPLAITYVKTVGI</sequence>
<dbReference type="SUPFAM" id="SSF55781">
    <property type="entry name" value="GAF domain-like"/>
    <property type="match status" value="1"/>
</dbReference>
<comment type="caution">
    <text evidence="2">The sequence shown here is derived from an EMBL/GenBank/DDBJ whole genome shotgun (WGS) entry which is preliminary data.</text>
</comment>
<reference evidence="2 3" key="1">
    <citation type="submission" date="2020-10" db="EMBL/GenBank/DDBJ databases">
        <authorList>
            <person name="Castelo-Branco R."/>
            <person name="Eusebio N."/>
            <person name="Adriana R."/>
            <person name="Vieira A."/>
            <person name="Brugerolle De Fraissinette N."/>
            <person name="Rezende De Castro R."/>
            <person name="Schneider M.P."/>
            <person name="Vasconcelos V."/>
            <person name="Leao P.N."/>
        </authorList>
    </citation>
    <scope>NUCLEOTIDE SEQUENCE [LARGE SCALE GENOMIC DNA]</scope>
    <source>
        <strain evidence="2 3">LEGE 06123</strain>
    </source>
</reference>
<dbReference type="InterPro" id="IPR029016">
    <property type="entry name" value="GAF-like_dom_sf"/>
</dbReference>
<name>A0ABR9ULW5_9CHRO</name>
<organism evidence="2 3">
    <name type="scientific">Gloeocapsopsis crepidinum LEGE 06123</name>
    <dbReference type="NCBI Taxonomy" id="588587"/>
    <lineage>
        <taxon>Bacteria</taxon>
        <taxon>Bacillati</taxon>
        <taxon>Cyanobacteriota</taxon>
        <taxon>Cyanophyceae</taxon>
        <taxon>Oscillatoriophycideae</taxon>
        <taxon>Chroococcales</taxon>
        <taxon>Chroococcaceae</taxon>
        <taxon>Gloeocapsopsis</taxon>
    </lineage>
</organism>
<evidence type="ECO:0000259" key="1">
    <source>
        <dbReference type="Pfam" id="PF01590"/>
    </source>
</evidence>
<dbReference type="Proteomes" id="UP000651156">
    <property type="component" value="Unassembled WGS sequence"/>
</dbReference>
<dbReference type="InterPro" id="IPR003018">
    <property type="entry name" value="GAF"/>
</dbReference>
<feature type="domain" description="GAF" evidence="1">
    <location>
        <begin position="20"/>
        <end position="160"/>
    </location>
</feature>
<protein>
    <submittedName>
        <fullName evidence="2">GAF domain-containing protein</fullName>
    </submittedName>
</protein>
<evidence type="ECO:0000313" key="3">
    <source>
        <dbReference type="Proteomes" id="UP000651156"/>
    </source>
</evidence>
<dbReference type="EMBL" id="JADEWN010000004">
    <property type="protein sequence ID" value="MBE9189269.1"/>
    <property type="molecule type" value="Genomic_DNA"/>
</dbReference>
<evidence type="ECO:0000313" key="2">
    <source>
        <dbReference type="EMBL" id="MBE9189269.1"/>
    </source>
</evidence>
<proteinExistence type="predicted"/>
<dbReference type="Pfam" id="PF01590">
    <property type="entry name" value="GAF"/>
    <property type="match status" value="1"/>
</dbReference>
<keyword evidence="3" id="KW-1185">Reference proteome</keyword>
<gene>
    <name evidence="2" type="ORF">IQ230_02565</name>
</gene>